<evidence type="ECO:0000256" key="1">
    <source>
        <dbReference type="ARBA" id="ARBA00004123"/>
    </source>
</evidence>
<dbReference type="Gene3D" id="3.30.160.60">
    <property type="entry name" value="Classic Zinc Finger"/>
    <property type="match status" value="4"/>
</dbReference>
<dbReference type="SMART" id="SM00355">
    <property type="entry name" value="ZnF_C2H2"/>
    <property type="match status" value="7"/>
</dbReference>
<dbReference type="PANTHER" id="PTHR46179:SF13">
    <property type="entry name" value="C2H2-TYPE DOMAIN-CONTAINING PROTEIN"/>
    <property type="match status" value="1"/>
</dbReference>
<keyword evidence="3 8" id="KW-0863">Zinc-finger</keyword>
<gene>
    <name evidence="11" type="ORF">AA0119_g10990</name>
</gene>
<dbReference type="PROSITE" id="PS50157">
    <property type="entry name" value="ZINC_FINGER_C2H2_2"/>
    <property type="match status" value="4"/>
</dbReference>
<evidence type="ECO:0000313" key="11">
    <source>
        <dbReference type="EMBL" id="RYN90867.1"/>
    </source>
</evidence>
<dbReference type="Proteomes" id="UP000293195">
    <property type="component" value="Unassembled WGS sequence"/>
</dbReference>
<dbReference type="PANTHER" id="PTHR46179">
    <property type="entry name" value="ZINC FINGER PROTEIN"/>
    <property type="match status" value="1"/>
</dbReference>
<organism evidence="11 12">
    <name type="scientific">Alternaria tenuissima</name>
    <dbReference type="NCBI Taxonomy" id="119927"/>
    <lineage>
        <taxon>Eukaryota</taxon>
        <taxon>Fungi</taxon>
        <taxon>Dikarya</taxon>
        <taxon>Ascomycota</taxon>
        <taxon>Pezizomycotina</taxon>
        <taxon>Dothideomycetes</taxon>
        <taxon>Pleosporomycetidae</taxon>
        <taxon>Pleosporales</taxon>
        <taxon>Pleosporineae</taxon>
        <taxon>Pleosporaceae</taxon>
        <taxon>Alternaria</taxon>
        <taxon>Alternaria sect. Alternaria</taxon>
        <taxon>Alternaria alternata complex</taxon>
    </lineage>
</organism>
<protein>
    <recommendedName>
        <fullName evidence="10">C2H2-type domain-containing protein</fullName>
    </recommendedName>
</protein>
<dbReference type="EMBL" id="PDXF01000076">
    <property type="protein sequence ID" value="RYN90867.1"/>
    <property type="molecule type" value="Genomic_DNA"/>
</dbReference>
<keyword evidence="2" id="KW-0479">Metal-binding</keyword>
<proteinExistence type="predicted"/>
<dbReference type="Pfam" id="PF00096">
    <property type="entry name" value="zf-C2H2"/>
    <property type="match status" value="2"/>
</dbReference>
<evidence type="ECO:0000256" key="2">
    <source>
        <dbReference type="ARBA" id="ARBA00022723"/>
    </source>
</evidence>
<evidence type="ECO:0000313" key="12">
    <source>
        <dbReference type="Proteomes" id="UP000293195"/>
    </source>
</evidence>
<evidence type="ECO:0000256" key="8">
    <source>
        <dbReference type="PROSITE-ProRule" id="PRU00042"/>
    </source>
</evidence>
<accession>A0ABY0FVF4</accession>
<evidence type="ECO:0000256" key="9">
    <source>
        <dbReference type="SAM" id="MobiDB-lite"/>
    </source>
</evidence>
<comment type="caution">
    <text evidence="11">The sequence shown here is derived from an EMBL/GenBank/DDBJ whole genome shotgun (WGS) entry which is preliminary data.</text>
</comment>
<feature type="domain" description="C2H2-type" evidence="10">
    <location>
        <begin position="488"/>
        <end position="515"/>
    </location>
</feature>
<dbReference type="InterPro" id="IPR013087">
    <property type="entry name" value="Znf_C2H2_type"/>
</dbReference>
<sequence>MSHDRRLYPATDQPLPSADDTGYPTQTTHEHESPTGRLWHSYAAYDERQPGFTDEPRSPLSTTSVYASGQELWSLQRELSSLPSFLDLETPSSAPQYTNDVAIDQQDLYPPHLESAEDWSENISDPASQALQQHDHHWEEMSNLTVRPLDPAQLDFGLFDNAYQRTLREGSNRHSAQTQNQEPPWPYYVNQQPPESMHGSGVFVTPNSAQQLGDNEDFRSFGQIKPMDIAAPDTSSPAGFHTLWCPSCPATFEGLYRKGNLARHRRLKHKGPVVYECEDDHCDRVFHRQDARLKHYRTWHHHLASGPAFRRRSHQNQSDYNIGSDTHEAGDARLETLSSMSQPQYADSTVYMDTTPSTPTIVTSGPSTEALRKDGENVRCDICQKGFNRAAELRRHKDSVHNLNPPQYFCAVPGCDRASRPFPRKDKLADHTARIHGQSTTSKAFEHGEEVSEATYRCDYEGCEREFDQRADLLRHQRTHTDESERPHKCTQCEKSFLYPKDLKRHQATHLDNEDDGKPTFHCEVASCEYGPGKQGFSRKDGMLRHMRRFHPELKREAPEDFGNEPGGPFQDAKRARAISTDQEPEPTIVTQPIKAALRTNRRTGCPGQDWKCKPKELKGRRYWTSFNQFCRHFLMYHSGDYLDEGYRSQCNLCDHDSFGASGHDLARHLWDTHLQ</sequence>
<keyword evidence="5" id="KW-0805">Transcription regulation</keyword>
<reference evidence="12" key="1">
    <citation type="journal article" date="2019" name="bioRxiv">
        <title>Genomics, evolutionary history and diagnostics of the Alternaria alternata species group including apple and Asian pear pathotypes.</title>
        <authorList>
            <person name="Armitage A.D."/>
            <person name="Cockerton H.M."/>
            <person name="Sreenivasaprasad S."/>
            <person name="Woodhall J.W."/>
            <person name="Lane C.R."/>
            <person name="Harrison R.J."/>
            <person name="Clarkson J.P."/>
        </authorList>
    </citation>
    <scope>NUCLEOTIDE SEQUENCE [LARGE SCALE GENOMIC DNA]</scope>
    <source>
        <strain evidence="12">FERA 635</strain>
    </source>
</reference>
<keyword evidence="4" id="KW-0862">Zinc</keyword>
<feature type="domain" description="C2H2-type" evidence="10">
    <location>
        <begin position="456"/>
        <end position="485"/>
    </location>
</feature>
<evidence type="ECO:0000259" key="10">
    <source>
        <dbReference type="PROSITE" id="PS50157"/>
    </source>
</evidence>
<dbReference type="InterPro" id="IPR036236">
    <property type="entry name" value="Znf_C2H2_sf"/>
</dbReference>
<evidence type="ECO:0000256" key="3">
    <source>
        <dbReference type="ARBA" id="ARBA00022771"/>
    </source>
</evidence>
<dbReference type="PROSITE" id="PS00028">
    <property type="entry name" value="ZINC_FINGER_C2H2_1"/>
    <property type="match status" value="4"/>
</dbReference>
<evidence type="ECO:0000256" key="4">
    <source>
        <dbReference type="ARBA" id="ARBA00022833"/>
    </source>
</evidence>
<keyword evidence="6" id="KW-0804">Transcription</keyword>
<keyword evidence="7" id="KW-0539">Nucleus</keyword>
<keyword evidence="12" id="KW-1185">Reference proteome</keyword>
<evidence type="ECO:0000256" key="6">
    <source>
        <dbReference type="ARBA" id="ARBA00023163"/>
    </source>
</evidence>
<name>A0ABY0FVF4_9PLEO</name>
<evidence type="ECO:0000256" key="5">
    <source>
        <dbReference type="ARBA" id="ARBA00023015"/>
    </source>
</evidence>
<feature type="domain" description="C2H2-type" evidence="10">
    <location>
        <begin position="378"/>
        <end position="406"/>
    </location>
</feature>
<feature type="region of interest" description="Disordered" evidence="9">
    <location>
        <begin position="1"/>
        <end position="37"/>
    </location>
</feature>
<evidence type="ECO:0000256" key="7">
    <source>
        <dbReference type="ARBA" id="ARBA00023242"/>
    </source>
</evidence>
<dbReference type="SUPFAM" id="SSF57667">
    <property type="entry name" value="beta-beta-alpha zinc fingers"/>
    <property type="match status" value="1"/>
</dbReference>
<dbReference type="InterPro" id="IPR051061">
    <property type="entry name" value="Zinc_finger_trans_reg"/>
</dbReference>
<feature type="domain" description="C2H2-type" evidence="10">
    <location>
        <begin position="275"/>
        <end position="307"/>
    </location>
</feature>
<comment type="subcellular location">
    <subcellularLocation>
        <location evidence="1">Nucleus</location>
    </subcellularLocation>
</comment>